<protein>
    <submittedName>
        <fullName evidence="2">Uncharacterized protein</fullName>
    </submittedName>
</protein>
<sequence length="260" mass="30125">MSSLYPKLPQPTPRLKKCVIAAITLVIILLCNLQNIKDLIHHQYYVYEQDAYMHLVIASDLLKHRDWYQHFNPRLNAPWGADTHSWTRAITALLATGALLLSLFMPLTTALYWWSFWLPLIFYAIAVWAMLWVIQPLKPSVFQQLFVLFAFLFNPFINTFFIPLRVDYDFLLIPLSIVYWGCLLRFIQAEGRSFAIITAVVVSLATWTSISFLLPLFIGTAFLFGWPSSKKKSILNPLLSFFLVFASVFFLLFLLNTVNF</sequence>
<keyword evidence="1" id="KW-0812">Transmembrane</keyword>
<dbReference type="AlphaFoldDB" id="A0A222P0X3"/>
<evidence type="ECO:0000313" key="3">
    <source>
        <dbReference type="Proteomes" id="UP000201728"/>
    </source>
</evidence>
<gene>
    <name evidence="2" type="ORF">clem_04640</name>
</gene>
<feature type="transmembrane region" description="Helical" evidence="1">
    <location>
        <begin position="194"/>
        <end position="218"/>
    </location>
</feature>
<proteinExistence type="predicted"/>
<dbReference type="EMBL" id="CP016397">
    <property type="protein sequence ID" value="ASQ45486.1"/>
    <property type="molecule type" value="Genomic_DNA"/>
</dbReference>
<feature type="transmembrane region" description="Helical" evidence="1">
    <location>
        <begin position="111"/>
        <end position="133"/>
    </location>
</feature>
<feature type="transmembrane region" description="Helical" evidence="1">
    <location>
        <begin position="170"/>
        <end position="187"/>
    </location>
</feature>
<evidence type="ECO:0000256" key="1">
    <source>
        <dbReference type="SAM" id="Phobius"/>
    </source>
</evidence>
<keyword evidence="1" id="KW-0472">Membrane</keyword>
<feature type="transmembrane region" description="Helical" evidence="1">
    <location>
        <begin position="86"/>
        <end position="105"/>
    </location>
</feature>
<keyword evidence="3" id="KW-1185">Reference proteome</keyword>
<feature type="transmembrane region" description="Helical" evidence="1">
    <location>
        <begin position="145"/>
        <end position="164"/>
    </location>
</feature>
<accession>A0A222P0X3</accession>
<keyword evidence="1" id="KW-1133">Transmembrane helix</keyword>
<evidence type="ECO:0000313" key="2">
    <source>
        <dbReference type="EMBL" id="ASQ45486.1"/>
    </source>
</evidence>
<dbReference type="Proteomes" id="UP000201728">
    <property type="component" value="Chromosome"/>
</dbReference>
<feature type="transmembrane region" description="Helical" evidence="1">
    <location>
        <begin position="238"/>
        <end position="258"/>
    </location>
</feature>
<feature type="transmembrane region" description="Helical" evidence="1">
    <location>
        <begin position="14"/>
        <end position="33"/>
    </location>
</feature>
<reference evidence="3" key="1">
    <citation type="submission" date="2016-07" db="EMBL/GenBank/DDBJ databases">
        <authorList>
            <person name="Florea S."/>
            <person name="Webb J.S."/>
            <person name="Jaromczyk J."/>
            <person name="Schardl C.L."/>
        </authorList>
    </citation>
    <scope>NUCLEOTIDE SEQUENCE [LARGE SCALE GENOMIC DNA]</scope>
    <source>
        <strain evidence="3">CDC-D5610</strain>
    </source>
</reference>
<dbReference type="KEGG" id="lcd:clem_04640"/>
<dbReference type="RefSeq" id="WP_094090536.1">
    <property type="nucleotide sequence ID" value="NZ_CP016397.1"/>
</dbReference>
<organism evidence="2 3">
    <name type="scientific">Legionella clemsonensis</name>
    <dbReference type="NCBI Taxonomy" id="1867846"/>
    <lineage>
        <taxon>Bacteria</taxon>
        <taxon>Pseudomonadati</taxon>
        <taxon>Pseudomonadota</taxon>
        <taxon>Gammaproteobacteria</taxon>
        <taxon>Legionellales</taxon>
        <taxon>Legionellaceae</taxon>
        <taxon>Legionella</taxon>
    </lineage>
</organism>
<name>A0A222P0X3_9GAMM</name>